<gene>
    <name evidence="1" type="ORF">EM308_11605</name>
</gene>
<proteinExistence type="predicted"/>
<accession>A0AAC9I492</accession>
<keyword evidence="2" id="KW-1185">Reference proteome</keyword>
<dbReference type="AlphaFoldDB" id="A0AAC9I492"/>
<dbReference type="Proteomes" id="UP000175968">
    <property type="component" value="Chromosome"/>
</dbReference>
<dbReference type="KEGG" id="fgl:EM308_11605"/>
<protein>
    <submittedName>
        <fullName evidence="1">Uncharacterized protein</fullName>
    </submittedName>
</protein>
<evidence type="ECO:0000313" key="2">
    <source>
        <dbReference type="Proteomes" id="UP000175968"/>
    </source>
</evidence>
<name>A0AAC9I492_9FLAO</name>
<evidence type="ECO:0000313" key="1">
    <source>
        <dbReference type="EMBL" id="AOW10096.1"/>
    </source>
</evidence>
<sequence length="78" mass="9265">MFSGRWVPLYVAILFAEPRQTRISTTIGAKERDLAFFSSFPKEKNNRTYNFFNNFFNNFLIKLKNYAFATNCTIFFLN</sequence>
<reference evidence="1 2" key="1">
    <citation type="submission" date="2016-10" db="EMBL/GenBank/DDBJ databases">
        <title>Flavobacterium gilvum sp. nov., isolated from stream water.</title>
        <authorList>
            <person name="Shin S.-K."/>
            <person name="Cho Y.-J."/>
            <person name="Yi H."/>
        </authorList>
    </citation>
    <scope>NUCLEOTIDE SEQUENCE [LARGE SCALE GENOMIC DNA]</scope>
    <source>
        <strain evidence="1 2">EM1308</strain>
    </source>
</reference>
<dbReference type="EMBL" id="CP017479">
    <property type="protein sequence ID" value="AOW10096.1"/>
    <property type="molecule type" value="Genomic_DNA"/>
</dbReference>
<organism evidence="1 2">
    <name type="scientific">Flavobacterium gilvum</name>
    <dbReference type="NCBI Taxonomy" id="1492737"/>
    <lineage>
        <taxon>Bacteria</taxon>
        <taxon>Pseudomonadati</taxon>
        <taxon>Bacteroidota</taxon>
        <taxon>Flavobacteriia</taxon>
        <taxon>Flavobacteriales</taxon>
        <taxon>Flavobacteriaceae</taxon>
        <taxon>Flavobacterium</taxon>
    </lineage>
</organism>